<dbReference type="Gene3D" id="1.10.357.10">
    <property type="entry name" value="Tetracycline Repressor, domain 2"/>
    <property type="match status" value="1"/>
</dbReference>
<name>A0A5F1ZVB5_9LEPT</name>
<evidence type="ECO:0000313" key="8">
    <source>
        <dbReference type="Proteomes" id="UP000297273"/>
    </source>
</evidence>
<reference evidence="8 9" key="2">
    <citation type="journal article" date="2019" name="PLoS Negl. Trop. Dis.">
        <title>Revisiting the worldwide diversity of Leptospira species in the environment.</title>
        <authorList>
            <person name="Vincent A.T."/>
            <person name="Schiettekatte O."/>
            <person name="Bourhy P."/>
            <person name="Veyrier F.J."/>
            <person name="Picardeau M."/>
        </authorList>
    </citation>
    <scope>NUCLEOTIDE SEQUENCE [LARGE SCALE GENOMIC DNA]</scope>
    <source>
        <strain evidence="8">201702690</strain>
        <strain evidence="6 9">SSW18</strain>
    </source>
</reference>
<keyword evidence="2 4" id="KW-0238">DNA-binding</keyword>
<accession>A0A5F1ZVB5</accession>
<dbReference type="InterPro" id="IPR036271">
    <property type="entry name" value="Tet_transcr_reg_TetR-rel_C_sf"/>
</dbReference>
<dbReference type="Proteomes" id="UP000297273">
    <property type="component" value="Unassembled WGS sequence"/>
</dbReference>
<feature type="domain" description="HTH tetR-type" evidence="5">
    <location>
        <begin position="24"/>
        <end position="84"/>
    </location>
</feature>
<keyword evidence="8" id="KW-1185">Reference proteome</keyword>
<organism evidence="6 9">
    <name type="scientific">Leptospira langatensis</name>
    <dbReference type="NCBI Taxonomy" id="2484983"/>
    <lineage>
        <taxon>Bacteria</taxon>
        <taxon>Pseudomonadati</taxon>
        <taxon>Spirochaetota</taxon>
        <taxon>Spirochaetia</taxon>
        <taxon>Leptospirales</taxon>
        <taxon>Leptospiraceae</taxon>
        <taxon>Leptospira</taxon>
    </lineage>
</organism>
<evidence type="ECO:0000256" key="3">
    <source>
        <dbReference type="ARBA" id="ARBA00023163"/>
    </source>
</evidence>
<dbReference type="PANTHER" id="PTHR47506">
    <property type="entry name" value="TRANSCRIPTIONAL REGULATORY PROTEIN"/>
    <property type="match status" value="1"/>
</dbReference>
<gene>
    <name evidence="6" type="ORF">EHO57_10440</name>
    <name evidence="7" type="ORF">EHQ53_08430</name>
</gene>
<dbReference type="SUPFAM" id="SSF46689">
    <property type="entry name" value="Homeodomain-like"/>
    <property type="match status" value="1"/>
</dbReference>
<comment type="caution">
    <text evidence="6">The sequence shown here is derived from an EMBL/GenBank/DDBJ whole genome shotgun (WGS) entry which is preliminary data.</text>
</comment>
<feature type="DNA-binding region" description="H-T-H motif" evidence="4">
    <location>
        <begin position="47"/>
        <end position="66"/>
    </location>
</feature>
<proteinExistence type="predicted"/>
<dbReference type="InterPro" id="IPR001647">
    <property type="entry name" value="HTH_TetR"/>
</dbReference>
<protein>
    <submittedName>
        <fullName evidence="6">TetR/AcrR family transcriptional regulator</fullName>
    </submittedName>
</protein>
<dbReference type="PROSITE" id="PS50977">
    <property type="entry name" value="HTH_TETR_2"/>
    <property type="match status" value="1"/>
</dbReference>
<dbReference type="Pfam" id="PF00440">
    <property type="entry name" value="TetR_N"/>
    <property type="match status" value="1"/>
</dbReference>
<evidence type="ECO:0000313" key="6">
    <source>
        <dbReference type="EMBL" id="TGK01342.1"/>
    </source>
</evidence>
<dbReference type="AlphaFoldDB" id="A0A5F1ZVB5"/>
<dbReference type="Pfam" id="PF16925">
    <property type="entry name" value="TetR_C_13"/>
    <property type="match status" value="1"/>
</dbReference>
<evidence type="ECO:0000256" key="4">
    <source>
        <dbReference type="PROSITE-ProRule" id="PRU00335"/>
    </source>
</evidence>
<dbReference type="InterPro" id="IPR009057">
    <property type="entry name" value="Homeodomain-like_sf"/>
</dbReference>
<evidence type="ECO:0000313" key="7">
    <source>
        <dbReference type="EMBL" id="TGL42206.1"/>
    </source>
</evidence>
<reference evidence="7" key="1">
    <citation type="submission" date="2018-10" db="EMBL/GenBank/DDBJ databases">
        <authorList>
            <person name="Vincent A.T."/>
            <person name="Schiettekatte O."/>
            <person name="Bourhy P."/>
            <person name="Veyrier F.J."/>
            <person name="Picardeau M."/>
        </authorList>
    </citation>
    <scope>NUCLEOTIDE SEQUENCE</scope>
    <source>
        <strain evidence="7">201702690</strain>
    </source>
</reference>
<keyword evidence="1" id="KW-0805">Transcription regulation</keyword>
<dbReference type="EMBL" id="RQGC01000004">
    <property type="protein sequence ID" value="TGL42206.1"/>
    <property type="molecule type" value="Genomic_DNA"/>
</dbReference>
<evidence type="ECO:0000256" key="2">
    <source>
        <dbReference type="ARBA" id="ARBA00023125"/>
    </source>
</evidence>
<dbReference type="GO" id="GO:0003677">
    <property type="term" value="F:DNA binding"/>
    <property type="evidence" value="ECO:0007669"/>
    <property type="project" value="UniProtKB-UniRule"/>
</dbReference>
<evidence type="ECO:0000256" key="1">
    <source>
        <dbReference type="ARBA" id="ARBA00023015"/>
    </source>
</evidence>
<sequence length="210" mass="23325">MKNELIIGPFGPIIRPVSTGRPIEYDREHSLQKALELFWRNGYKGTNLKDLCDETGLSKSSLYSVFGDKHQIFLLSIQTYSDGLLDELLLEYGSSKSPLRFIEKVLLDLAEEASPGKDRKGCLVMNSATEFAQTDPQVAKIVGNTLRKMTSIFEDAVKSGQESSDINKNVEPHPTALFLVNSIAGMKTMVKAGHPKKELLEIAKSVMKHL</sequence>
<keyword evidence="3" id="KW-0804">Transcription</keyword>
<dbReference type="PANTHER" id="PTHR47506:SF10">
    <property type="entry name" value="TRANSCRIPTIONAL REGULATORY PROTEIN"/>
    <property type="match status" value="1"/>
</dbReference>
<dbReference type="Gene3D" id="1.10.10.60">
    <property type="entry name" value="Homeodomain-like"/>
    <property type="match status" value="1"/>
</dbReference>
<dbReference type="InterPro" id="IPR011075">
    <property type="entry name" value="TetR_C"/>
</dbReference>
<evidence type="ECO:0000313" key="9">
    <source>
        <dbReference type="Proteomes" id="UP000297946"/>
    </source>
</evidence>
<dbReference type="Proteomes" id="UP000297946">
    <property type="component" value="Unassembled WGS sequence"/>
</dbReference>
<dbReference type="OrthoDB" id="113732at2"/>
<dbReference type="EMBL" id="RQER01000006">
    <property type="protein sequence ID" value="TGK01342.1"/>
    <property type="molecule type" value="Genomic_DNA"/>
</dbReference>
<dbReference type="SUPFAM" id="SSF48498">
    <property type="entry name" value="Tetracyclin repressor-like, C-terminal domain"/>
    <property type="match status" value="1"/>
</dbReference>
<evidence type="ECO:0000259" key="5">
    <source>
        <dbReference type="PROSITE" id="PS50977"/>
    </source>
</evidence>